<feature type="zinc finger region" description="C3H1-type" evidence="1">
    <location>
        <begin position="392"/>
        <end position="419"/>
    </location>
</feature>
<keyword evidence="1" id="KW-0863">Zinc-finger</keyword>
<dbReference type="PANTHER" id="PTHR37543">
    <property type="entry name" value="CCCH ZINC FINGER DNA BINDING PROTEIN (AFU_ORTHOLOGUE AFUA_5G12760)"/>
    <property type="match status" value="1"/>
</dbReference>
<dbReference type="EMBL" id="QJNS01000004">
    <property type="protein sequence ID" value="RYO95176.1"/>
    <property type="molecule type" value="Genomic_DNA"/>
</dbReference>
<comment type="caution">
    <text evidence="5">The sequence shown here is derived from an EMBL/GenBank/DDBJ whole genome shotgun (WGS) entry which is preliminary data.</text>
</comment>
<feature type="region of interest" description="Disordered" evidence="3">
    <location>
        <begin position="489"/>
        <end position="548"/>
    </location>
</feature>
<name>A0ABY0HJW2_9PEZI</name>
<dbReference type="Gene3D" id="3.30.1370.210">
    <property type="match status" value="1"/>
</dbReference>
<dbReference type="PANTHER" id="PTHR37543:SF1">
    <property type="entry name" value="CCCH ZINC FINGER DNA BINDING PROTEIN (AFU_ORTHOLOGUE AFUA_5G12760)"/>
    <property type="match status" value="1"/>
</dbReference>
<keyword evidence="1" id="KW-0479">Metal-binding</keyword>
<dbReference type="InterPro" id="IPR057654">
    <property type="entry name" value="Znf-CCCH_tandem"/>
</dbReference>
<accession>A0ABY0HJW2</accession>
<evidence type="ECO:0000256" key="2">
    <source>
        <dbReference type="SAM" id="Coils"/>
    </source>
</evidence>
<dbReference type="InterPro" id="IPR000571">
    <property type="entry name" value="Znf_CCCH"/>
</dbReference>
<feature type="domain" description="C3H1-type" evidence="4">
    <location>
        <begin position="276"/>
        <end position="303"/>
    </location>
</feature>
<reference evidence="5 6" key="1">
    <citation type="submission" date="2018-06" db="EMBL/GenBank/DDBJ databases">
        <title>Complete Genomes of Monosporascus.</title>
        <authorList>
            <person name="Robinson A.J."/>
            <person name="Natvig D.O."/>
        </authorList>
    </citation>
    <scope>NUCLEOTIDE SEQUENCE [LARGE SCALE GENOMIC DNA]</scope>
    <source>
        <strain evidence="5 6">CBS 609.92</strain>
    </source>
</reference>
<feature type="compositionally biased region" description="Acidic residues" evidence="3">
    <location>
        <begin position="535"/>
        <end position="548"/>
    </location>
</feature>
<proteinExistence type="predicted"/>
<organism evidence="5 6">
    <name type="scientific">Monosporascus cannonballus</name>
    <dbReference type="NCBI Taxonomy" id="155416"/>
    <lineage>
        <taxon>Eukaryota</taxon>
        <taxon>Fungi</taxon>
        <taxon>Dikarya</taxon>
        <taxon>Ascomycota</taxon>
        <taxon>Pezizomycotina</taxon>
        <taxon>Sordariomycetes</taxon>
        <taxon>Xylariomycetidae</taxon>
        <taxon>Xylariales</taxon>
        <taxon>Xylariales incertae sedis</taxon>
        <taxon>Monosporascus</taxon>
    </lineage>
</organism>
<sequence length="548" mass="61603">MLSDQEIEHNAKQLADYKRSDTLPDILERYANLIEDYKRLKSDYEEEREGRERYKQMARGQERNPFVLVLVDGDGYVFDDELVRDGTEGGSRAAKRLNDTVKHSLRRKGLEGCEIMVRAYANLVGLSKALYKVGLCGAEKRSLAPFTAGFNRSYGLNDFVDAGELKENADFKLRAMLRLYAENAQCKHIYFAACHDVGYVSELIPYRGNRDRFTLISTPSLRFHDEFAKLGMNVEELPGVFRTAPLDSVYKPGVSWGPSKPLGAALSPAATTSPASDGQKICQFYQIGKCKYGKGCKNQHIDTRQFSFQTGRAAKPENDPSNSFSRVVDQLSASTRENSNSDLSHMRNEFSLLPRNDEIPKGYVAINQTEHRLDVYIPPPSSEVMARFKLRSENRKLCNNKHLAGSCENERCEYDHNPVPDDLKPALELLSRSMPCPKRGACRNANCIYGHVCQRADCKHRGGKVFCRFPYLTHFESLALDSVVPGVAKKPTPASNTTSNHRHSPSTDDEDAYRHPARDVDSEGEEGAPIMHPIDEDETVENSVIEDD</sequence>
<dbReference type="Pfam" id="PF25543">
    <property type="entry name" value="zf-CCCH_tandem"/>
    <property type="match status" value="1"/>
</dbReference>
<evidence type="ECO:0000313" key="6">
    <source>
        <dbReference type="Proteomes" id="UP000294003"/>
    </source>
</evidence>
<dbReference type="Proteomes" id="UP000294003">
    <property type="component" value="Unassembled WGS sequence"/>
</dbReference>
<evidence type="ECO:0000313" key="5">
    <source>
        <dbReference type="EMBL" id="RYO95176.1"/>
    </source>
</evidence>
<gene>
    <name evidence="5" type="ORF">DL762_000208</name>
</gene>
<keyword evidence="1" id="KW-0862">Zinc</keyword>
<feature type="zinc finger region" description="C3H1-type" evidence="1">
    <location>
        <begin position="276"/>
        <end position="303"/>
    </location>
</feature>
<evidence type="ECO:0000256" key="3">
    <source>
        <dbReference type="SAM" id="MobiDB-lite"/>
    </source>
</evidence>
<dbReference type="Pfam" id="PF25542">
    <property type="entry name" value="zf-CCCH_12"/>
    <property type="match status" value="1"/>
</dbReference>
<dbReference type="InterPro" id="IPR057683">
    <property type="entry name" value="DUF7923"/>
</dbReference>
<feature type="compositionally biased region" description="Basic and acidic residues" evidence="3">
    <location>
        <begin position="512"/>
        <end position="521"/>
    </location>
</feature>
<evidence type="ECO:0000259" key="4">
    <source>
        <dbReference type="PROSITE" id="PS50103"/>
    </source>
</evidence>
<evidence type="ECO:0000256" key="1">
    <source>
        <dbReference type="PROSITE-ProRule" id="PRU00723"/>
    </source>
</evidence>
<dbReference type="Pfam" id="PF25540">
    <property type="entry name" value="DUF7923"/>
    <property type="match status" value="1"/>
</dbReference>
<keyword evidence="6" id="KW-1185">Reference proteome</keyword>
<keyword evidence="2" id="KW-0175">Coiled coil</keyword>
<feature type="domain" description="C3H1-type" evidence="4">
    <location>
        <begin position="392"/>
        <end position="419"/>
    </location>
</feature>
<feature type="coiled-coil region" evidence="2">
    <location>
        <begin position="27"/>
        <end position="57"/>
    </location>
</feature>
<dbReference type="SMART" id="SM00356">
    <property type="entry name" value="ZnF_C3H1"/>
    <property type="match status" value="3"/>
</dbReference>
<dbReference type="PROSITE" id="PS50103">
    <property type="entry name" value="ZF_C3H1"/>
    <property type="match status" value="2"/>
</dbReference>
<protein>
    <recommendedName>
        <fullName evidence="4">C3H1-type domain-containing protein</fullName>
    </recommendedName>
</protein>